<keyword evidence="2" id="KW-1185">Reference proteome</keyword>
<reference evidence="1 2" key="1">
    <citation type="submission" date="2020-09" db="EMBL/GenBank/DDBJ databases">
        <authorList>
            <person name="Courtine D."/>
        </authorList>
    </citation>
    <scope>NUCLEOTIDE SEQUENCE [LARGE SCALE GENOMIC DNA]</scope>
    <source>
        <strain evidence="1 2">IRI35c</strain>
    </source>
</reference>
<organism evidence="1 2">
    <name type="scientific">Thermococcus camini</name>
    <dbReference type="NCBI Taxonomy" id="2016373"/>
    <lineage>
        <taxon>Archaea</taxon>
        <taxon>Methanobacteriati</taxon>
        <taxon>Methanobacteriota</taxon>
        <taxon>Thermococci</taxon>
        <taxon>Thermococcales</taxon>
        <taxon>Thermococcaceae</taxon>
        <taxon>Thermococcus</taxon>
    </lineage>
</organism>
<evidence type="ECO:0000313" key="1">
    <source>
        <dbReference type="EMBL" id="CAD5244694.1"/>
    </source>
</evidence>
<evidence type="ECO:0000313" key="2">
    <source>
        <dbReference type="Proteomes" id="UP000516304"/>
    </source>
</evidence>
<protein>
    <submittedName>
        <fullName evidence="1">Uncharacterized protein</fullName>
    </submittedName>
</protein>
<proteinExistence type="predicted"/>
<dbReference type="Proteomes" id="UP000516304">
    <property type="component" value="Chromosome TIRI35C"/>
</dbReference>
<dbReference type="KEGG" id="tcq:TIRI35C_1540"/>
<accession>A0A7G2D8L4</accession>
<dbReference type="AlphaFoldDB" id="A0A7G2D8L4"/>
<name>A0A7G2D8L4_9EURY</name>
<dbReference type="EMBL" id="LR881183">
    <property type="protein sequence ID" value="CAD5244694.1"/>
    <property type="molecule type" value="Genomic_DNA"/>
</dbReference>
<gene>
    <name evidence="1" type="ORF">TIRI35C_1540</name>
</gene>
<sequence>MVVALDAYKVKLVAIRLQEN</sequence>